<dbReference type="AlphaFoldDB" id="A0A1E4SCQ0"/>
<dbReference type="InterPro" id="IPR002483">
    <property type="entry name" value="PWI_dom"/>
</dbReference>
<evidence type="ECO:0000256" key="6">
    <source>
        <dbReference type="SAM" id="MobiDB-lite"/>
    </source>
</evidence>
<dbReference type="RefSeq" id="XP_020062416.1">
    <property type="nucleotide sequence ID" value="XM_020206960.1"/>
</dbReference>
<name>A0A1E4SCQ0_9ASCO</name>
<keyword evidence="5" id="KW-0175">Coiled coil</keyword>
<evidence type="ECO:0000256" key="2">
    <source>
        <dbReference type="ARBA" id="ARBA00014280"/>
    </source>
</evidence>
<dbReference type="OrthoDB" id="6275295at2759"/>
<keyword evidence="9" id="KW-1185">Reference proteome</keyword>
<evidence type="ECO:0000259" key="7">
    <source>
        <dbReference type="Pfam" id="PF01480"/>
    </source>
</evidence>
<dbReference type="Proteomes" id="UP000094285">
    <property type="component" value="Unassembled WGS sequence"/>
</dbReference>
<protein>
    <recommendedName>
        <fullName evidence="2">U1 small nuclear ribonucleoprotein component SNU71</fullName>
    </recommendedName>
</protein>
<keyword evidence="3" id="KW-0508">mRNA splicing</keyword>
<keyword evidence="3" id="KW-0507">mRNA processing</keyword>
<comment type="similarity">
    <text evidence="1">Belongs to the SNU71 family.</text>
</comment>
<dbReference type="STRING" id="984487.A0A1E4SCQ0"/>
<feature type="coiled-coil region" evidence="5">
    <location>
        <begin position="419"/>
        <end position="449"/>
    </location>
</feature>
<dbReference type="Pfam" id="PF01480">
    <property type="entry name" value="PWI"/>
    <property type="match status" value="1"/>
</dbReference>
<dbReference type="GeneID" id="30981097"/>
<comment type="function">
    <text evidence="4">Component of the U1 snRNP particle, which recognizes and binds the 5'-splice site of pre-mRNA. Together with other non-snRNP factors, U1 snRNP forms the spliceosomal commitment complex, that targets pre-mRNA to the splicing pathway.</text>
</comment>
<evidence type="ECO:0000256" key="4">
    <source>
        <dbReference type="ARBA" id="ARBA00025004"/>
    </source>
</evidence>
<organism evidence="8 9">
    <name type="scientific">Suhomyces tanzawaensis NRRL Y-17324</name>
    <dbReference type="NCBI Taxonomy" id="984487"/>
    <lineage>
        <taxon>Eukaryota</taxon>
        <taxon>Fungi</taxon>
        <taxon>Dikarya</taxon>
        <taxon>Ascomycota</taxon>
        <taxon>Saccharomycotina</taxon>
        <taxon>Pichiomycetes</taxon>
        <taxon>Debaryomycetaceae</taxon>
        <taxon>Suhomyces</taxon>
    </lineage>
</organism>
<evidence type="ECO:0000256" key="3">
    <source>
        <dbReference type="ARBA" id="ARBA00022728"/>
    </source>
</evidence>
<feature type="region of interest" description="Disordered" evidence="6">
    <location>
        <begin position="66"/>
        <end position="88"/>
    </location>
</feature>
<proteinExistence type="inferred from homology"/>
<feature type="coiled-coil region" evidence="5">
    <location>
        <begin position="336"/>
        <end position="373"/>
    </location>
</feature>
<sequence>MFPVTTVAPYALTPSNKLLSVLKPIPSIPEDAIQSEVRATIPVFASVDVSEIISTNTHKLLTKKSLESKQSTADEEPVEDAGQEDEQPEKYVEISSLLPSNKKDQLSIVIIQNFPNLRKIAIEKILNVLIAHQYQWSHVSYDFLDSKLVYIKLNHLKAVKRLYSFKDTIPELFKSATIYFDPEVVPLLDKIDVEVSDSNAKNVSARVNQILQSNIGKSLKSGTEDLDAVLNYYSKYKVDNNELIDVPNTMKDMIVKDIIKFRSKVLIMERDNRKKEIEQERIKTKERLKQVFQGLQTEDVVMVDSSSSDLDSTKIKEEHEDMNEEQYEQHLIEQEQANLEKTYQEKLLQMKKLESERNSLEQKLDKLKNYETTLIDNKFKYIEDITSVQDQVQESKRTLSTGNSLASLVGLYFADHSQYLKLRTQKRAYEESQDQLDREAEEKEVQSNEQATQFIASIKKPKVDSPKAAKEVNVVISELPGDVNSKLQSKIVELVEEYLGIKDTLLIDVINENLKANNLEGKLDLVNDLTEVLDDDAANLADDLWAFIATLV</sequence>
<keyword evidence="3" id="KW-0747">Spliceosome</keyword>
<evidence type="ECO:0000313" key="8">
    <source>
        <dbReference type="EMBL" id="ODV77294.1"/>
    </source>
</evidence>
<reference evidence="9" key="1">
    <citation type="submission" date="2016-05" db="EMBL/GenBank/DDBJ databases">
        <title>Comparative genomics of biotechnologically important yeasts.</title>
        <authorList>
            <consortium name="DOE Joint Genome Institute"/>
            <person name="Riley R."/>
            <person name="Haridas S."/>
            <person name="Wolfe K.H."/>
            <person name="Lopes M.R."/>
            <person name="Hittinger C.T."/>
            <person name="Goker M."/>
            <person name="Salamov A."/>
            <person name="Wisecaver J."/>
            <person name="Long T.M."/>
            <person name="Aerts A.L."/>
            <person name="Barry K."/>
            <person name="Choi C."/>
            <person name="Clum A."/>
            <person name="Coughlan A.Y."/>
            <person name="Deshpande S."/>
            <person name="Douglass A.P."/>
            <person name="Hanson S.J."/>
            <person name="Klenk H.-P."/>
            <person name="Labutti K."/>
            <person name="Lapidus A."/>
            <person name="Lindquist E."/>
            <person name="Lipzen A."/>
            <person name="Meier-Kolthoff J.P."/>
            <person name="Ohm R.A."/>
            <person name="Otillar R.P."/>
            <person name="Pangilinan J."/>
            <person name="Peng Y."/>
            <person name="Rokas A."/>
            <person name="Rosa C.A."/>
            <person name="Scheuner C."/>
            <person name="Sibirny A.A."/>
            <person name="Slot J.C."/>
            <person name="Stielow J.B."/>
            <person name="Sun H."/>
            <person name="Kurtzman C.P."/>
            <person name="Blackwell M."/>
            <person name="Grigoriev I.V."/>
            <person name="Jeffries T.W."/>
        </authorList>
    </citation>
    <scope>NUCLEOTIDE SEQUENCE [LARGE SCALE GENOMIC DNA]</scope>
    <source>
        <strain evidence="9">NRRL Y-17324</strain>
    </source>
</reference>
<feature type="compositionally biased region" description="Acidic residues" evidence="6">
    <location>
        <begin position="73"/>
        <end position="87"/>
    </location>
</feature>
<evidence type="ECO:0000313" key="9">
    <source>
        <dbReference type="Proteomes" id="UP000094285"/>
    </source>
</evidence>
<evidence type="ECO:0000256" key="1">
    <source>
        <dbReference type="ARBA" id="ARBA00005544"/>
    </source>
</evidence>
<dbReference type="EMBL" id="KV453915">
    <property type="protein sequence ID" value="ODV77294.1"/>
    <property type="molecule type" value="Genomic_DNA"/>
</dbReference>
<evidence type="ECO:0000256" key="5">
    <source>
        <dbReference type="SAM" id="Coils"/>
    </source>
</evidence>
<feature type="domain" description="PWI" evidence="7">
    <location>
        <begin position="491"/>
        <end position="548"/>
    </location>
</feature>
<gene>
    <name evidence="8" type="ORF">CANTADRAFT_23424</name>
</gene>
<dbReference type="Gene3D" id="1.20.1390.10">
    <property type="entry name" value="PWI domain"/>
    <property type="match status" value="1"/>
</dbReference>
<accession>A0A1E4SCQ0</accession>
<dbReference type="GO" id="GO:0005681">
    <property type="term" value="C:spliceosomal complex"/>
    <property type="evidence" value="ECO:0007669"/>
    <property type="project" value="UniProtKB-KW"/>
</dbReference>